<evidence type="ECO:0000313" key="8">
    <source>
        <dbReference type="Proteomes" id="UP000325105"/>
    </source>
</evidence>
<dbReference type="RefSeq" id="WP_170250064.1">
    <property type="nucleotide sequence ID" value="NZ_VNHX01000028.1"/>
</dbReference>
<organism evidence="7 8">
    <name type="scientific">Sphingobacterium allocomposti</name>
    <dbReference type="NCBI Taxonomy" id="415956"/>
    <lineage>
        <taxon>Bacteria</taxon>
        <taxon>Pseudomonadati</taxon>
        <taxon>Bacteroidota</taxon>
        <taxon>Sphingobacteriia</taxon>
        <taxon>Sphingobacteriales</taxon>
        <taxon>Sphingobacteriaceae</taxon>
        <taxon>Sphingobacterium</taxon>
    </lineage>
</organism>
<comment type="caution">
    <text evidence="7">The sequence shown here is derived from an EMBL/GenBank/DDBJ whole genome shotgun (WGS) entry which is preliminary data.</text>
</comment>
<proteinExistence type="predicted"/>
<evidence type="ECO:0000256" key="4">
    <source>
        <dbReference type="ARBA" id="ARBA00022989"/>
    </source>
</evidence>
<feature type="transmembrane region" description="Helical" evidence="6">
    <location>
        <begin position="122"/>
        <end position="142"/>
    </location>
</feature>
<keyword evidence="8" id="KW-1185">Reference proteome</keyword>
<feature type="transmembrane region" description="Helical" evidence="6">
    <location>
        <begin position="14"/>
        <end position="34"/>
    </location>
</feature>
<evidence type="ECO:0000256" key="5">
    <source>
        <dbReference type="ARBA" id="ARBA00023136"/>
    </source>
</evidence>
<feature type="transmembrane region" description="Helical" evidence="6">
    <location>
        <begin position="187"/>
        <end position="211"/>
    </location>
</feature>
<dbReference type="EMBL" id="VNHX01000028">
    <property type="protein sequence ID" value="TYP89318.1"/>
    <property type="molecule type" value="Genomic_DNA"/>
</dbReference>
<sequence>MMNIAIPEETWQDYIPVSIVALLGITYLLLFLGLRRRRRNISYWHLGSFVIGTFILAVGMAPPMMHWGHDDIRGHMVQHLLIAMYAPIFLVLGVPLKLLLLSVPPSVARNMTIFLKSRAIHILSHPFTALLLNVGGMYILYLTPLYQLSLGSPLLHGVVHVHFVLAGCLFAWSVIGLEALPNRPDLYVRLAVIFLSIALHGCLCKIMYVYALPDITNTAAGIGAATCKTYSGVMTGVDEGMVAAGQEAAVMMYYWGDLAELILLVIVFTLWFFRKQPNVRLRTVFPG</sequence>
<reference evidence="7 8" key="1">
    <citation type="submission" date="2019-07" db="EMBL/GenBank/DDBJ databases">
        <title>Genomic Encyclopedia of Archaeal and Bacterial Type Strains, Phase II (KMG-II): from individual species to whole genera.</title>
        <authorList>
            <person name="Goeker M."/>
        </authorList>
    </citation>
    <scope>NUCLEOTIDE SEQUENCE [LARGE SCALE GENOMIC DNA]</scope>
    <source>
        <strain evidence="7 8">DSM 18850</strain>
    </source>
</reference>
<feature type="transmembrane region" description="Helical" evidence="6">
    <location>
        <begin position="252"/>
        <end position="273"/>
    </location>
</feature>
<feature type="transmembrane region" description="Helical" evidence="6">
    <location>
        <begin position="80"/>
        <end position="101"/>
    </location>
</feature>
<keyword evidence="3 6" id="KW-0812">Transmembrane</keyword>
<dbReference type="Pfam" id="PF09678">
    <property type="entry name" value="Caa3_CtaG"/>
    <property type="match status" value="1"/>
</dbReference>
<feature type="transmembrane region" description="Helical" evidence="6">
    <location>
        <begin position="154"/>
        <end position="175"/>
    </location>
</feature>
<keyword evidence="5 6" id="KW-0472">Membrane</keyword>
<dbReference type="InterPro" id="IPR019108">
    <property type="entry name" value="Caa3_assmbl_CtaG-rel"/>
</dbReference>
<keyword evidence="2" id="KW-1003">Cell membrane</keyword>
<name>A0A5S5D235_9SPHI</name>
<evidence type="ECO:0000256" key="6">
    <source>
        <dbReference type="SAM" id="Phobius"/>
    </source>
</evidence>
<dbReference type="Proteomes" id="UP000325105">
    <property type="component" value="Unassembled WGS sequence"/>
</dbReference>
<comment type="subcellular location">
    <subcellularLocation>
        <location evidence="1">Cell membrane</location>
        <topology evidence="1">Multi-pass membrane protein</topology>
    </subcellularLocation>
</comment>
<evidence type="ECO:0000256" key="3">
    <source>
        <dbReference type="ARBA" id="ARBA00022692"/>
    </source>
</evidence>
<protein>
    <submittedName>
        <fullName evidence="7">Putative membrane protein</fullName>
    </submittedName>
</protein>
<keyword evidence="4 6" id="KW-1133">Transmembrane helix</keyword>
<feature type="transmembrane region" description="Helical" evidence="6">
    <location>
        <begin position="41"/>
        <end position="60"/>
    </location>
</feature>
<evidence type="ECO:0000313" key="7">
    <source>
        <dbReference type="EMBL" id="TYP89318.1"/>
    </source>
</evidence>
<evidence type="ECO:0000256" key="2">
    <source>
        <dbReference type="ARBA" id="ARBA00022475"/>
    </source>
</evidence>
<dbReference type="AlphaFoldDB" id="A0A5S5D235"/>
<evidence type="ECO:0000256" key="1">
    <source>
        <dbReference type="ARBA" id="ARBA00004651"/>
    </source>
</evidence>
<gene>
    <name evidence="7" type="ORF">BC792_12837</name>
</gene>
<dbReference type="GO" id="GO:0005886">
    <property type="term" value="C:plasma membrane"/>
    <property type="evidence" value="ECO:0007669"/>
    <property type="project" value="UniProtKB-SubCell"/>
</dbReference>
<accession>A0A5S5D235</accession>